<dbReference type="SUPFAM" id="SSF52540">
    <property type="entry name" value="P-loop containing nucleoside triphosphate hydrolases"/>
    <property type="match status" value="1"/>
</dbReference>
<accession>A0A6B1DVW5</accession>
<comment type="caution">
    <text evidence="4">The sequence shown here is derived from an EMBL/GenBank/DDBJ whole genome shotgun (WGS) entry which is preliminary data.</text>
</comment>
<feature type="domain" description="Polyphosphate kinase-2-related" evidence="3">
    <location>
        <begin position="17"/>
        <end position="241"/>
    </location>
</feature>
<dbReference type="InterPro" id="IPR027417">
    <property type="entry name" value="P-loop_NTPase"/>
</dbReference>
<evidence type="ECO:0000256" key="1">
    <source>
        <dbReference type="ARBA" id="ARBA00022679"/>
    </source>
</evidence>
<dbReference type="Pfam" id="PF03976">
    <property type="entry name" value="PPK2"/>
    <property type="match status" value="1"/>
</dbReference>
<dbReference type="PIRSF" id="PIRSF028756">
    <property type="entry name" value="PPK2_prd"/>
    <property type="match status" value="1"/>
</dbReference>
<keyword evidence="2" id="KW-0418">Kinase</keyword>
<dbReference type="InterPro" id="IPR022488">
    <property type="entry name" value="PPK2-related"/>
</dbReference>
<dbReference type="AlphaFoldDB" id="A0A6B1DVW5"/>
<organism evidence="4">
    <name type="scientific">Caldilineaceae bacterium SB0662_bin_9</name>
    <dbReference type="NCBI Taxonomy" id="2605258"/>
    <lineage>
        <taxon>Bacteria</taxon>
        <taxon>Bacillati</taxon>
        <taxon>Chloroflexota</taxon>
        <taxon>Caldilineae</taxon>
        <taxon>Caldilineales</taxon>
        <taxon>Caldilineaceae</taxon>
    </lineage>
</organism>
<evidence type="ECO:0000313" key="4">
    <source>
        <dbReference type="EMBL" id="MYD91388.1"/>
    </source>
</evidence>
<keyword evidence="1 4" id="KW-0808">Transferase</keyword>
<protein>
    <submittedName>
        <fullName evidence="4">UDP-galactose-lipid carrier transferase</fullName>
    </submittedName>
</protein>
<evidence type="ECO:0000259" key="3">
    <source>
        <dbReference type="Pfam" id="PF03976"/>
    </source>
</evidence>
<dbReference type="Gene3D" id="3.40.50.300">
    <property type="entry name" value="P-loop containing nucleotide triphosphate hydrolases"/>
    <property type="match status" value="1"/>
</dbReference>
<dbReference type="InterPro" id="IPR016898">
    <property type="entry name" value="Polyphosphate_phosphotransfera"/>
</dbReference>
<dbReference type="EMBL" id="VXPY01000094">
    <property type="protein sequence ID" value="MYD91388.1"/>
    <property type="molecule type" value="Genomic_DNA"/>
</dbReference>
<reference evidence="4" key="1">
    <citation type="submission" date="2019-09" db="EMBL/GenBank/DDBJ databases">
        <title>Characterisation of the sponge microbiome using genome-centric metagenomics.</title>
        <authorList>
            <person name="Engelberts J.P."/>
            <person name="Robbins S.J."/>
            <person name="De Goeij J.M."/>
            <person name="Aranda M."/>
            <person name="Bell S.C."/>
            <person name="Webster N.S."/>
        </authorList>
    </citation>
    <scope>NUCLEOTIDE SEQUENCE</scope>
    <source>
        <strain evidence="4">SB0662_bin_9</strain>
    </source>
</reference>
<evidence type="ECO:0000256" key="2">
    <source>
        <dbReference type="ARBA" id="ARBA00022777"/>
    </source>
</evidence>
<proteinExistence type="predicted"/>
<gene>
    <name evidence="4" type="ORF">F4Y08_13800</name>
</gene>
<sequence>MTPSPLNNVDLSQSLGRKTYEKRLIPLQERFLALRLQLGGQVGNALGPPLLILFEGWDAAGKGGCIRRLVQPLDPRHFTVHQYQAPTPREKRHHFLWRFWPAVPGYGGMCIFDRTWYGRVLVERVEEFATRTEWYRAYEEIRNFESLLIMEDVLLIKFFLHISPEEQTARFKRRERDPLKNWKLTEEDWRNRAKLPAYTEAIEDMLHETHTAIAPWTVVPAESKRFARIQVLETVIAKLEAALD</sequence>
<dbReference type="GO" id="GO:0008976">
    <property type="term" value="F:polyphosphate kinase activity"/>
    <property type="evidence" value="ECO:0007669"/>
    <property type="project" value="InterPro"/>
</dbReference>
<dbReference type="PANTHER" id="PTHR34383">
    <property type="entry name" value="POLYPHOSPHATE:AMP PHOSPHOTRANSFERASE-RELATED"/>
    <property type="match status" value="1"/>
</dbReference>
<name>A0A6B1DVW5_9CHLR</name>
<dbReference type="PANTHER" id="PTHR34383:SF3">
    <property type="entry name" value="POLYPHOSPHATE:AMP PHOSPHOTRANSFERASE"/>
    <property type="match status" value="1"/>
</dbReference>